<dbReference type="GO" id="GO:0005886">
    <property type="term" value="C:plasma membrane"/>
    <property type="evidence" value="ECO:0007669"/>
    <property type="project" value="UniProtKB-SubCell"/>
</dbReference>
<dbReference type="OrthoDB" id="6136301at2759"/>
<comment type="similarity">
    <text evidence="2 7">Belongs to the XK family.</text>
</comment>
<sequence length="151" mass="16362">MSDESAGALETRAATMSVESVVVLQATVSEMSVENACSSDATASEISVEYSSVVAPMVAPLKRPILSGLSVVVSVGAFLFDAGSDVWVACRHYIDGKYAYFWLTLAFTIVPAVVAIILSLRWYSHDVKKRGKHKSKLLTTLQWVHLGLVVR</sequence>
<proteinExistence type="inferred from homology"/>
<dbReference type="EMBL" id="JABSTR010000002">
    <property type="protein sequence ID" value="KAH9364145.1"/>
    <property type="molecule type" value="Genomic_DNA"/>
</dbReference>
<comment type="caution">
    <text evidence="8">The sequence shown here is derived from an EMBL/GenBank/DDBJ whole genome shotgun (WGS) entry which is preliminary data.</text>
</comment>
<name>A0A9J6FPE6_HAELO</name>
<evidence type="ECO:0000256" key="7">
    <source>
        <dbReference type="RuleBase" id="RU910716"/>
    </source>
</evidence>
<dbReference type="Proteomes" id="UP000821853">
    <property type="component" value="Chromosome 10"/>
</dbReference>
<evidence type="ECO:0000313" key="8">
    <source>
        <dbReference type="EMBL" id="KAH9364145.1"/>
    </source>
</evidence>
<dbReference type="VEuPathDB" id="VectorBase:HLOH_053240"/>
<feature type="transmembrane region" description="Helical" evidence="7">
    <location>
        <begin position="64"/>
        <end position="80"/>
    </location>
</feature>
<evidence type="ECO:0000256" key="1">
    <source>
        <dbReference type="ARBA" id="ARBA00004651"/>
    </source>
</evidence>
<dbReference type="GO" id="GO:0043652">
    <property type="term" value="P:engulfment of apoptotic cell"/>
    <property type="evidence" value="ECO:0007669"/>
    <property type="project" value="TreeGrafter"/>
</dbReference>
<dbReference type="InterPro" id="IPR050895">
    <property type="entry name" value="XK-related_scramblase"/>
</dbReference>
<evidence type="ECO:0000256" key="5">
    <source>
        <dbReference type="ARBA" id="ARBA00022989"/>
    </source>
</evidence>
<dbReference type="PANTHER" id="PTHR16024:SF6">
    <property type="entry name" value="XK-RELATED PROTEIN"/>
    <property type="match status" value="1"/>
</dbReference>
<dbReference type="Pfam" id="PF09815">
    <property type="entry name" value="XK-related"/>
    <property type="match status" value="1"/>
</dbReference>
<feature type="transmembrane region" description="Helical" evidence="7">
    <location>
        <begin position="100"/>
        <end position="123"/>
    </location>
</feature>
<reference evidence="8 9" key="1">
    <citation type="journal article" date="2020" name="Cell">
        <title>Large-Scale Comparative Analyses of Tick Genomes Elucidate Their Genetic Diversity and Vector Capacities.</title>
        <authorList>
            <consortium name="Tick Genome and Microbiome Consortium (TIGMIC)"/>
            <person name="Jia N."/>
            <person name="Wang J."/>
            <person name="Shi W."/>
            <person name="Du L."/>
            <person name="Sun Y."/>
            <person name="Zhan W."/>
            <person name="Jiang J.F."/>
            <person name="Wang Q."/>
            <person name="Zhang B."/>
            <person name="Ji P."/>
            <person name="Bell-Sakyi L."/>
            <person name="Cui X.M."/>
            <person name="Yuan T.T."/>
            <person name="Jiang B.G."/>
            <person name="Yang W.F."/>
            <person name="Lam T.T."/>
            <person name="Chang Q.C."/>
            <person name="Ding S.J."/>
            <person name="Wang X.J."/>
            <person name="Zhu J.G."/>
            <person name="Ruan X.D."/>
            <person name="Zhao L."/>
            <person name="Wei J.T."/>
            <person name="Ye R.Z."/>
            <person name="Que T.C."/>
            <person name="Du C.H."/>
            <person name="Zhou Y.H."/>
            <person name="Cheng J.X."/>
            <person name="Dai P.F."/>
            <person name="Guo W.B."/>
            <person name="Han X.H."/>
            <person name="Huang E.J."/>
            <person name="Li L.F."/>
            <person name="Wei W."/>
            <person name="Gao Y.C."/>
            <person name="Liu J.Z."/>
            <person name="Shao H.Z."/>
            <person name="Wang X."/>
            <person name="Wang C.C."/>
            <person name="Yang T.C."/>
            <person name="Huo Q.B."/>
            <person name="Li W."/>
            <person name="Chen H.Y."/>
            <person name="Chen S.E."/>
            <person name="Zhou L.G."/>
            <person name="Ni X.B."/>
            <person name="Tian J.H."/>
            <person name="Sheng Y."/>
            <person name="Liu T."/>
            <person name="Pan Y.S."/>
            <person name="Xia L.Y."/>
            <person name="Li J."/>
            <person name="Zhao F."/>
            <person name="Cao W.C."/>
        </authorList>
    </citation>
    <scope>NUCLEOTIDE SEQUENCE [LARGE SCALE GENOMIC DNA]</scope>
    <source>
        <strain evidence="8">HaeL-2018</strain>
    </source>
</reference>
<evidence type="ECO:0000256" key="2">
    <source>
        <dbReference type="ARBA" id="ARBA00008789"/>
    </source>
</evidence>
<gene>
    <name evidence="8" type="ORF">HPB48_017640</name>
</gene>
<keyword evidence="9" id="KW-1185">Reference proteome</keyword>
<comment type="caution">
    <text evidence="7">Lacks conserved residue(s) required for the propagation of feature annotation.</text>
</comment>
<evidence type="ECO:0000256" key="6">
    <source>
        <dbReference type="ARBA" id="ARBA00023136"/>
    </source>
</evidence>
<evidence type="ECO:0000256" key="4">
    <source>
        <dbReference type="ARBA" id="ARBA00022692"/>
    </source>
</evidence>
<organism evidence="8 9">
    <name type="scientific">Haemaphysalis longicornis</name>
    <name type="common">Bush tick</name>
    <dbReference type="NCBI Taxonomy" id="44386"/>
    <lineage>
        <taxon>Eukaryota</taxon>
        <taxon>Metazoa</taxon>
        <taxon>Ecdysozoa</taxon>
        <taxon>Arthropoda</taxon>
        <taxon>Chelicerata</taxon>
        <taxon>Arachnida</taxon>
        <taxon>Acari</taxon>
        <taxon>Parasitiformes</taxon>
        <taxon>Ixodida</taxon>
        <taxon>Ixodoidea</taxon>
        <taxon>Ixodidae</taxon>
        <taxon>Haemaphysalinae</taxon>
        <taxon>Haemaphysalis</taxon>
    </lineage>
</organism>
<keyword evidence="5 7" id="KW-1133">Transmembrane helix</keyword>
<evidence type="ECO:0000256" key="3">
    <source>
        <dbReference type="ARBA" id="ARBA00022475"/>
    </source>
</evidence>
<dbReference type="PANTHER" id="PTHR16024">
    <property type="entry name" value="XK-RELATED PROTEIN"/>
    <property type="match status" value="1"/>
</dbReference>
<keyword evidence="3" id="KW-1003">Cell membrane</keyword>
<accession>A0A9J6FPE6</accession>
<evidence type="ECO:0000313" key="9">
    <source>
        <dbReference type="Proteomes" id="UP000821853"/>
    </source>
</evidence>
<keyword evidence="4 7" id="KW-0812">Transmembrane</keyword>
<dbReference type="GO" id="GO:1902742">
    <property type="term" value="P:apoptotic process involved in development"/>
    <property type="evidence" value="ECO:0007669"/>
    <property type="project" value="TreeGrafter"/>
</dbReference>
<dbReference type="GO" id="GO:0070782">
    <property type="term" value="P:phosphatidylserine exposure on apoptotic cell surface"/>
    <property type="evidence" value="ECO:0007669"/>
    <property type="project" value="TreeGrafter"/>
</dbReference>
<keyword evidence="6 7" id="KW-0472">Membrane</keyword>
<dbReference type="AlphaFoldDB" id="A0A9J6FPE6"/>
<comment type="subcellular location">
    <subcellularLocation>
        <location evidence="1">Cell membrane</location>
        <topology evidence="1">Multi-pass membrane protein</topology>
    </subcellularLocation>
    <subcellularLocation>
        <location evidence="7">Membrane</location>
        <topology evidence="7">Multi-pass membrane protein</topology>
    </subcellularLocation>
</comment>
<protein>
    <recommendedName>
        <fullName evidence="7">XK-related protein</fullName>
    </recommendedName>
</protein>
<dbReference type="InterPro" id="IPR018629">
    <property type="entry name" value="XK-rel"/>
</dbReference>